<accession>A0A3M6TMM4</accession>
<feature type="region of interest" description="Disordered" evidence="1">
    <location>
        <begin position="1"/>
        <end position="21"/>
    </location>
</feature>
<evidence type="ECO:0000256" key="1">
    <source>
        <dbReference type="SAM" id="MobiDB-lite"/>
    </source>
</evidence>
<dbReference type="Proteomes" id="UP000275408">
    <property type="component" value="Unassembled WGS sequence"/>
</dbReference>
<dbReference type="EMBL" id="RCHS01003332">
    <property type="protein sequence ID" value="RMX42561.1"/>
    <property type="molecule type" value="Genomic_DNA"/>
</dbReference>
<evidence type="ECO:0000313" key="3">
    <source>
        <dbReference type="Proteomes" id="UP000275408"/>
    </source>
</evidence>
<organism evidence="2 3">
    <name type="scientific">Pocillopora damicornis</name>
    <name type="common">Cauliflower coral</name>
    <name type="synonym">Millepora damicornis</name>
    <dbReference type="NCBI Taxonomy" id="46731"/>
    <lineage>
        <taxon>Eukaryota</taxon>
        <taxon>Metazoa</taxon>
        <taxon>Cnidaria</taxon>
        <taxon>Anthozoa</taxon>
        <taxon>Hexacorallia</taxon>
        <taxon>Scleractinia</taxon>
        <taxon>Astrocoeniina</taxon>
        <taxon>Pocilloporidae</taxon>
        <taxon>Pocillopora</taxon>
    </lineage>
</organism>
<name>A0A3M6TMM4_POCDA</name>
<gene>
    <name evidence="2" type="ORF">pdam_00016896</name>
</gene>
<evidence type="ECO:0000313" key="2">
    <source>
        <dbReference type="EMBL" id="RMX42561.1"/>
    </source>
</evidence>
<sequence>MESSPIAGKSWQPSYEPQHRKGEQAPVILNRQWRGGGNGCGKTAWTKRLMFFVVNAIKLHLPAFNNCITNWRLGARNIQELPLLAASCRWILLSWLANPGNPSMSPHNKLEDL</sequence>
<comment type="caution">
    <text evidence="2">The sequence shown here is derived from an EMBL/GenBank/DDBJ whole genome shotgun (WGS) entry which is preliminary data.</text>
</comment>
<protein>
    <submittedName>
        <fullName evidence="2">Uncharacterized protein</fullName>
    </submittedName>
</protein>
<proteinExistence type="predicted"/>
<dbReference type="AlphaFoldDB" id="A0A3M6TMM4"/>
<keyword evidence="3" id="KW-1185">Reference proteome</keyword>
<reference evidence="2 3" key="1">
    <citation type="journal article" date="2018" name="Sci. Rep.">
        <title>Comparative analysis of the Pocillopora damicornis genome highlights role of immune system in coral evolution.</title>
        <authorList>
            <person name="Cunning R."/>
            <person name="Bay R.A."/>
            <person name="Gillette P."/>
            <person name="Baker A.C."/>
            <person name="Traylor-Knowles N."/>
        </authorList>
    </citation>
    <scope>NUCLEOTIDE SEQUENCE [LARGE SCALE GENOMIC DNA]</scope>
    <source>
        <strain evidence="2">RSMAS</strain>
        <tissue evidence="2">Whole animal</tissue>
    </source>
</reference>